<gene>
    <name evidence="1" type="ORF">DWX18_00660</name>
</gene>
<proteinExistence type="predicted"/>
<dbReference type="SUPFAM" id="SSF53041">
    <property type="entry name" value="Resolvase-like"/>
    <property type="match status" value="1"/>
</dbReference>
<dbReference type="Proteomes" id="UP000284046">
    <property type="component" value="Unassembled WGS sequence"/>
</dbReference>
<comment type="caution">
    <text evidence="1">The sequence shown here is derived from an EMBL/GenBank/DDBJ whole genome shotgun (WGS) entry which is preliminary data.</text>
</comment>
<sequence>MERASQLNLELLAIYSEVIGDVEPIQERDEMAEALRHIEREEADYLLVTNSNRITRSQLGLLLFEEAILKPLGAKVFVCNEANFTLKLPK</sequence>
<evidence type="ECO:0000313" key="2">
    <source>
        <dbReference type="Proteomes" id="UP000284046"/>
    </source>
</evidence>
<protein>
    <recommendedName>
        <fullName evidence="3">Resolvase/invertase-type recombinase catalytic domain-containing protein</fullName>
    </recommendedName>
</protein>
<dbReference type="GO" id="GO:0000150">
    <property type="term" value="F:DNA strand exchange activity"/>
    <property type="evidence" value="ECO:0007669"/>
    <property type="project" value="InterPro"/>
</dbReference>
<evidence type="ECO:0008006" key="3">
    <source>
        <dbReference type="Google" id="ProtNLM"/>
    </source>
</evidence>
<reference evidence="1 2" key="1">
    <citation type="submission" date="2018-08" db="EMBL/GenBank/DDBJ databases">
        <title>A genome reference for cultivated species of the human gut microbiota.</title>
        <authorList>
            <person name="Zou Y."/>
            <person name="Xue W."/>
            <person name="Luo G."/>
        </authorList>
    </citation>
    <scope>NUCLEOTIDE SEQUENCE [LARGE SCALE GENOMIC DNA]</scope>
    <source>
        <strain evidence="1 2">AF18-38</strain>
    </source>
</reference>
<organism evidence="1 2">
    <name type="scientific">Streptococcus anginosus</name>
    <dbReference type="NCBI Taxonomy" id="1328"/>
    <lineage>
        <taxon>Bacteria</taxon>
        <taxon>Bacillati</taxon>
        <taxon>Bacillota</taxon>
        <taxon>Bacilli</taxon>
        <taxon>Lactobacillales</taxon>
        <taxon>Streptococcaceae</taxon>
        <taxon>Streptococcus</taxon>
        <taxon>Streptococcus anginosus group</taxon>
    </lineage>
</organism>
<dbReference type="EMBL" id="QRWZ01000001">
    <property type="protein sequence ID" value="RGT62655.1"/>
    <property type="molecule type" value="Genomic_DNA"/>
</dbReference>
<dbReference type="Gene3D" id="3.40.50.1390">
    <property type="entry name" value="Resolvase, N-terminal catalytic domain"/>
    <property type="match status" value="1"/>
</dbReference>
<dbReference type="AlphaFoldDB" id="A0A412PQD2"/>
<dbReference type="GO" id="GO:0003677">
    <property type="term" value="F:DNA binding"/>
    <property type="evidence" value="ECO:0007669"/>
    <property type="project" value="InterPro"/>
</dbReference>
<dbReference type="InterPro" id="IPR036162">
    <property type="entry name" value="Resolvase-like_N_sf"/>
</dbReference>
<accession>A0A412PQD2</accession>
<name>A0A412PQD2_STRAP</name>
<evidence type="ECO:0000313" key="1">
    <source>
        <dbReference type="EMBL" id="RGT62655.1"/>
    </source>
</evidence>